<dbReference type="Proteomes" id="UP000515489">
    <property type="component" value="Chromosome"/>
</dbReference>
<evidence type="ECO:0000256" key="1">
    <source>
        <dbReference type="SAM" id="SignalP"/>
    </source>
</evidence>
<proteinExistence type="predicted"/>
<feature type="signal peptide" evidence="1">
    <location>
        <begin position="1"/>
        <end position="22"/>
    </location>
</feature>
<feature type="chain" id="PRO_5029017994" evidence="1">
    <location>
        <begin position="23"/>
        <end position="342"/>
    </location>
</feature>
<dbReference type="NCBIfam" id="TIGR04183">
    <property type="entry name" value="Por_Secre_tail"/>
    <property type="match status" value="1"/>
</dbReference>
<evidence type="ECO:0000313" key="3">
    <source>
        <dbReference type="Proteomes" id="UP000515489"/>
    </source>
</evidence>
<reference evidence="2 3" key="1">
    <citation type="submission" date="2020-08" db="EMBL/GenBank/DDBJ databases">
        <title>Hymenobacter sp. S2-20-2 genome sequencing.</title>
        <authorList>
            <person name="Jin L."/>
        </authorList>
    </citation>
    <scope>NUCLEOTIDE SEQUENCE [LARGE SCALE GENOMIC DNA]</scope>
    <source>
        <strain evidence="2 3">S2-20-2</strain>
    </source>
</reference>
<organism evidence="2 3">
    <name type="scientific">Hymenobacter sediminicola</name>
    <dbReference type="NCBI Taxonomy" id="2761579"/>
    <lineage>
        <taxon>Bacteria</taxon>
        <taxon>Pseudomonadati</taxon>
        <taxon>Bacteroidota</taxon>
        <taxon>Cytophagia</taxon>
        <taxon>Cytophagales</taxon>
        <taxon>Hymenobacteraceae</taxon>
        <taxon>Hymenobacter</taxon>
    </lineage>
</organism>
<keyword evidence="3" id="KW-1185">Reference proteome</keyword>
<evidence type="ECO:0000313" key="2">
    <source>
        <dbReference type="EMBL" id="QNH61667.1"/>
    </source>
</evidence>
<dbReference type="InterPro" id="IPR026444">
    <property type="entry name" value="Secre_tail"/>
</dbReference>
<gene>
    <name evidence="2" type="ORF">H4317_16130</name>
</gene>
<accession>A0A7G7W5M4</accession>
<name>A0A7G7W5M4_9BACT</name>
<protein>
    <submittedName>
        <fullName evidence="2">T9SS type A sorting domain-containing protein</fullName>
    </submittedName>
</protein>
<dbReference type="KEGG" id="hsk:H4317_16130"/>
<dbReference type="EMBL" id="CP060202">
    <property type="protein sequence ID" value="QNH61667.1"/>
    <property type="molecule type" value="Genomic_DNA"/>
</dbReference>
<dbReference type="AlphaFoldDB" id="A0A7G7W5M4"/>
<keyword evidence="1" id="KW-0732">Signal</keyword>
<sequence length="342" mass="35794">MKRTFTLLLLLTAGLTGTGLHAQQLFSNGGFTTGATAKDGSAAPTGYTWSEVQNDAGVTTISNTNAGFSSLKSSNFELADDFTVPAGRRWTINSVGVYGYQTGYAGTTSPFTAIYIRIWNGPPSSATSQVIYGDLVTNRFTSSTDALSYRIFNSLYPAPSATGTTRRIWRVVATLPTPVSLPAGTYWVSYSTTTTTTTAHFMVPVTTVGLRQTPGANAQQTGSTGAWAPIQDAGNPAGPIVSMDMAFDLQGTSVLGTTAATPEFALRVGPVPASSLATAEFTSLKKPATFVLTDIQGRSVWKASSAVGSTSLQVPLDGMAAGTYLLTMTSELGSSRARLLKQ</sequence>
<dbReference type="RefSeq" id="WP_185887593.1">
    <property type="nucleotide sequence ID" value="NZ_CP060202.1"/>
</dbReference>